<dbReference type="Proteomes" id="UP000078534">
    <property type="component" value="Unassembled WGS sequence"/>
</dbReference>
<dbReference type="STRING" id="152268.A6K24_16105"/>
<dbReference type="InterPro" id="IPR058193">
    <property type="entry name" value="VanY/YodJ_core_dom"/>
</dbReference>
<dbReference type="InterPro" id="IPR003709">
    <property type="entry name" value="VanY-like_core_dom"/>
</dbReference>
<dbReference type="RefSeq" id="WP_066327508.1">
    <property type="nucleotide sequence ID" value="NZ_LWSG01000003.1"/>
</dbReference>
<accession>A0A179T839</accession>
<dbReference type="SUPFAM" id="SSF55166">
    <property type="entry name" value="Hedgehog/DD-peptidase"/>
    <property type="match status" value="1"/>
</dbReference>
<protein>
    <submittedName>
        <fullName evidence="3">Peptidase M15</fullName>
    </submittedName>
</protein>
<name>A0A179T839_9BACI</name>
<dbReference type="InterPro" id="IPR052179">
    <property type="entry name" value="DD-CPase-like"/>
</dbReference>
<comment type="caution">
    <text evidence="3">The sequence shown here is derived from an EMBL/GenBank/DDBJ whole genome shotgun (WGS) entry which is preliminary data.</text>
</comment>
<dbReference type="Gene3D" id="3.30.1380.10">
    <property type="match status" value="1"/>
</dbReference>
<gene>
    <name evidence="3" type="ORF">A6K24_16105</name>
</gene>
<dbReference type="PROSITE" id="PS51257">
    <property type="entry name" value="PROKAR_LIPOPROTEIN"/>
    <property type="match status" value="1"/>
</dbReference>
<dbReference type="GO" id="GO:0008233">
    <property type="term" value="F:peptidase activity"/>
    <property type="evidence" value="ECO:0007669"/>
    <property type="project" value="InterPro"/>
</dbReference>
<sequence>MIVKKSVILLLCVTLSACMNFSLPEGISFRGEYEGQDNKQSGQKNDIEQNEEQIDKDFLLDSQYFNVVKEANGNKMIENPANILAMVNKEYSLPESYKPANLVVPNVEFSFGDADVPQRYLREEAARALEELFVLAKQVGIELIAVSGFRSYSRQQEIFNVEKETKGEEKALQAVALPGKSEHQTGLAMDVTSRSVGIKEEFGETKEGKWVKENAHIAGFIIRYPKGKESITGYQYEPWHLRYVGKEQASVIYENELTLEEYFQKVKKI</sequence>
<evidence type="ECO:0000313" key="4">
    <source>
        <dbReference type="Proteomes" id="UP000078534"/>
    </source>
</evidence>
<feature type="signal peptide" evidence="1">
    <location>
        <begin position="1"/>
        <end position="19"/>
    </location>
</feature>
<dbReference type="PANTHER" id="PTHR34385:SF1">
    <property type="entry name" value="PEPTIDOGLYCAN L-ALANYL-D-GLUTAMATE ENDOPEPTIDASE CWLK"/>
    <property type="match status" value="1"/>
</dbReference>
<keyword evidence="4" id="KW-1185">Reference proteome</keyword>
<dbReference type="PANTHER" id="PTHR34385">
    <property type="entry name" value="D-ALANYL-D-ALANINE CARBOXYPEPTIDASE"/>
    <property type="match status" value="1"/>
</dbReference>
<dbReference type="AlphaFoldDB" id="A0A179T839"/>
<evidence type="ECO:0000259" key="2">
    <source>
        <dbReference type="Pfam" id="PF02557"/>
    </source>
</evidence>
<proteinExistence type="predicted"/>
<dbReference type="Pfam" id="PF02557">
    <property type="entry name" value="VanY"/>
    <property type="match status" value="1"/>
</dbReference>
<feature type="domain" description="D-alanyl-D-alanine carboxypeptidase-like core" evidence="2">
    <location>
        <begin position="119"/>
        <end position="246"/>
    </location>
</feature>
<dbReference type="CDD" id="cd14852">
    <property type="entry name" value="LD-carboxypeptidase"/>
    <property type="match status" value="1"/>
</dbReference>
<dbReference type="GO" id="GO:0006508">
    <property type="term" value="P:proteolysis"/>
    <property type="evidence" value="ECO:0007669"/>
    <property type="project" value="InterPro"/>
</dbReference>
<organism evidence="3 4">
    <name type="scientific">Metabacillus litoralis</name>
    <dbReference type="NCBI Taxonomy" id="152268"/>
    <lineage>
        <taxon>Bacteria</taxon>
        <taxon>Bacillati</taxon>
        <taxon>Bacillota</taxon>
        <taxon>Bacilli</taxon>
        <taxon>Bacillales</taxon>
        <taxon>Bacillaceae</taxon>
        <taxon>Metabacillus</taxon>
    </lineage>
</organism>
<keyword evidence="1" id="KW-0732">Signal</keyword>
<dbReference type="InterPro" id="IPR009045">
    <property type="entry name" value="Zn_M74/Hedgehog-like"/>
</dbReference>
<evidence type="ECO:0000313" key="3">
    <source>
        <dbReference type="EMBL" id="OAS88572.1"/>
    </source>
</evidence>
<evidence type="ECO:0000256" key="1">
    <source>
        <dbReference type="SAM" id="SignalP"/>
    </source>
</evidence>
<reference evidence="4" key="1">
    <citation type="submission" date="2016-04" db="EMBL/GenBank/DDBJ databases">
        <authorList>
            <person name="Lyu Z."/>
            <person name="Lyu W."/>
        </authorList>
    </citation>
    <scope>NUCLEOTIDE SEQUENCE [LARGE SCALE GENOMIC DNA]</scope>
    <source>
        <strain evidence="4">C44</strain>
    </source>
</reference>
<feature type="chain" id="PRO_5038946099" evidence="1">
    <location>
        <begin position="20"/>
        <end position="269"/>
    </location>
</feature>
<dbReference type="EMBL" id="LWSG01000003">
    <property type="protein sequence ID" value="OAS88572.1"/>
    <property type="molecule type" value="Genomic_DNA"/>
</dbReference>